<evidence type="ECO:0000256" key="6">
    <source>
        <dbReference type="ARBA" id="ARBA00022829"/>
    </source>
</evidence>
<dbReference type="Pfam" id="PF10345">
    <property type="entry name" value="Cohesin_load"/>
    <property type="match status" value="1"/>
</dbReference>
<keyword evidence="4" id="KW-0132">Cell division</keyword>
<evidence type="ECO:0000256" key="7">
    <source>
        <dbReference type="ARBA" id="ARBA00023242"/>
    </source>
</evidence>
<reference evidence="11" key="1">
    <citation type="submission" date="2020-10" db="EMBL/GenBank/DDBJ databases">
        <authorList>
            <person name="Kikuchi T."/>
        </authorList>
    </citation>
    <scope>NUCLEOTIDE SEQUENCE</scope>
    <source>
        <strain evidence="11">NKZ352</strain>
    </source>
</reference>
<evidence type="ECO:0000256" key="9">
    <source>
        <dbReference type="ARBA" id="ARBA00025632"/>
    </source>
</evidence>
<dbReference type="AlphaFoldDB" id="A0A8S1H655"/>
<dbReference type="GO" id="GO:0005654">
    <property type="term" value="C:nucleoplasm"/>
    <property type="evidence" value="ECO:0007669"/>
    <property type="project" value="UniProtKB-SubCell"/>
</dbReference>
<dbReference type="GO" id="GO:0051301">
    <property type="term" value="P:cell division"/>
    <property type="evidence" value="ECO:0007669"/>
    <property type="project" value="UniProtKB-KW"/>
</dbReference>
<evidence type="ECO:0000256" key="3">
    <source>
        <dbReference type="ARBA" id="ARBA00017198"/>
    </source>
</evidence>
<evidence type="ECO:0000256" key="10">
    <source>
        <dbReference type="ARBA" id="ARBA00030523"/>
    </source>
</evidence>
<name>A0A8S1H655_9PELO</name>
<comment type="caution">
    <text evidence="11">The sequence shown here is derived from an EMBL/GenBank/DDBJ whole genome shotgun (WGS) entry which is preliminary data.</text>
</comment>
<evidence type="ECO:0000313" key="11">
    <source>
        <dbReference type="EMBL" id="CAD6190904.1"/>
    </source>
</evidence>
<comment type="similarity">
    <text evidence="2">Belongs to the SCC4/mau-2 family.</text>
</comment>
<dbReference type="InterPro" id="IPR011990">
    <property type="entry name" value="TPR-like_helical_dom_sf"/>
</dbReference>
<dbReference type="Proteomes" id="UP000835052">
    <property type="component" value="Unassembled WGS sequence"/>
</dbReference>
<dbReference type="EMBL" id="CAJGYM010000018">
    <property type="protein sequence ID" value="CAD6190904.1"/>
    <property type="molecule type" value="Genomic_DNA"/>
</dbReference>
<keyword evidence="6" id="KW-0159">Chromosome partition</keyword>
<protein>
    <recommendedName>
        <fullName evidence="3">MAU2 chromatid cohesion factor homolog</fullName>
    </recommendedName>
    <alternativeName>
        <fullName evidence="10">Cohesin loading complex subunit SCC4 homolog</fullName>
    </alternativeName>
</protein>
<organism evidence="11 12">
    <name type="scientific">Caenorhabditis auriculariae</name>
    <dbReference type="NCBI Taxonomy" id="2777116"/>
    <lineage>
        <taxon>Eukaryota</taxon>
        <taxon>Metazoa</taxon>
        <taxon>Ecdysozoa</taxon>
        <taxon>Nematoda</taxon>
        <taxon>Chromadorea</taxon>
        <taxon>Rhabditida</taxon>
        <taxon>Rhabditina</taxon>
        <taxon>Rhabditomorpha</taxon>
        <taxon>Rhabditoidea</taxon>
        <taxon>Rhabditidae</taxon>
        <taxon>Peloderinae</taxon>
        <taxon>Caenorhabditis</taxon>
    </lineage>
</organism>
<dbReference type="SUPFAM" id="SSF48452">
    <property type="entry name" value="TPR-like"/>
    <property type="match status" value="1"/>
</dbReference>
<accession>A0A8S1H655</accession>
<dbReference type="OrthoDB" id="5565328at2759"/>
<dbReference type="GO" id="GO:0007064">
    <property type="term" value="P:mitotic sister chromatid cohesion"/>
    <property type="evidence" value="ECO:0007669"/>
    <property type="project" value="InterPro"/>
</dbReference>
<dbReference type="InterPro" id="IPR019440">
    <property type="entry name" value="MAU2"/>
</dbReference>
<proteinExistence type="inferred from homology"/>
<evidence type="ECO:0000313" key="12">
    <source>
        <dbReference type="Proteomes" id="UP000835052"/>
    </source>
</evidence>
<evidence type="ECO:0000256" key="4">
    <source>
        <dbReference type="ARBA" id="ARBA00022618"/>
    </source>
</evidence>
<comment type="function">
    <text evidence="9">Required for association of the cohesin complex with chromatin during interphase. Plays a role in sister chromatid cohesion and normal progression through prometaphase.</text>
</comment>
<evidence type="ECO:0000256" key="5">
    <source>
        <dbReference type="ARBA" id="ARBA00022776"/>
    </source>
</evidence>
<keyword evidence="12" id="KW-1185">Reference proteome</keyword>
<comment type="subcellular location">
    <subcellularLocation>
        <location evidence="1">Nucleus</location>
        <location evidence="1">Nucleoplasm</location>
    </subcellularLocation>
</comment>
<gene>
    <name evidence="11" type="ORF">CAUJ_LOCUS6823</name>
</gene>
<sequence length="587" mass="67576">MSADHVAMAMLAMSETLRNQKPPKLKMAIKCARGALKLFLSPPVQAHCHLQLGKLLFFYTDVYDLTRQHLETAYSMMIQMGVNFVEQRLEALSFICELYIHCRRWKFLKLLHDIGSELTTARQHELPLYYHKLLLYYIEINTLDNNSLQAFEGCNVALETVTDPTIQLYFRITKNLISCRLENTEVDAEEMTRIGSMIQNLESDELDRPHMVNLKFFYMCTKLAHMLTDGQTRSSRGVLRAVQNEVGTLVETVPINGIRWMDTMPMTVFACLMTIVNSMLQCNYERALKYFRVAIKHVDDLISKSVRTPTEYCVIRSVNKMRVGLLELIGMCNVMACKPSVGINNIYEIMQYAWRNGSSEMYNEIVPNIQNLLGLICCYMRDTESAEKHYLTAIKYQHCMDRNLYVMINVNLALLYLNECRMAEYYDVAERLSANRISKCSTIVKHNVGFLTAFHNYLQNKITECRVVLHDLLEAAKAEDLFRLHGLGILLLSNMVPVVEEVIKPTGEWSQKGLDHFVVYWSNIVLGKLEEKRGGKSSKYNEIARQSFDFLELRSLTADLESSPHSGLLQLYDQEPSVFLSKEDILS</sequence>
<keyword evidence="5" id="KW-0498">Mitosis</keyword>
<dbReference type="GO" id="GO:0007059">
    <property type="term" value="P:chromosome segregation"/>
    <property type="evidence" value="ECO:0007669"/>
    <property type="project" value="UniProtKB-KW"/>
</dbReference>
<keyword evidence="7" id="KW-0539">Nucleus</keyword>
<evidence type="ECO:0000256" key="2">
    <source>
        <dbReference type="ARBA" id="ARBA00008585"/>
    </source>
</evidence>
<keyword evidence="8" id="KW-0131">Cell cycle</keyword>
<evidence type="ECO:0000256" key="1">
    <source>
        <dbReference type="ARBA" id="ARBA00004642"/>
    </source>
</evidence>
<evidence type="ECO:0000256" key="8">
    <source>
        <dbReference type="ARBA" id="ARBA00023306"/>
    </source>
</evidence>
<dbReference type="PANTHER" id="PTHR21394">
    <property type="entry name" value="MAU2 CHROMATID COHESION FACTOR HOMOLOG"/>
    <property type="match status" value="1"/>
</dbReference>